<dbReference type="GO" id="GO:0044322">
    <property type="term" value="C:endoplasmic reticulum quality control compartment"/>
    <property type="evidence" value="ECO:0007669"/>
    <property type="project" value="GOC"/>
</dbReference>
<evidence type="ECO:0000313" key="9">
    <source>
        <dbReference type="EMBL" id="KAK5540873.1"/>
    </source>
</evidence>
<dbReference type="InterPro" id="IPR012341">
    <property type="entry name" value="6hp_glycosidase-like_sf"/>
</dbReference>
<protein>
    <recommendedName>
        <fullName evidence="7">alpha-1,2-Mannosidase</fullName>
        <ecNumber evidence="7">3.2.1.-</ecNumber>
    </recommendedName>
</protein>
<feature type="region of interest" description="Disordered" evidence="8">
    <location>
        <begin position="891"/>
        <end position="912"/>
    </location>
</feature>
<feature type="binding site" evidence="6">
    <location>
        <position position="602"/>
    </location>
    <ligand>
        <name>Ca(2+)</name>
        <dbReference type="ChEBI" id="CHEBI:29108"/>
    </ligand>
</feature>
<keyword evidence="4" id="KW-0325">Glycoprotein</keyword>
<dbReference type="InterPro" id="IPR036026">
    <property type="entry name" value="Seven-hairpin_glycosidases"/>
</dbReference>
<feature type="active site" evidence="5">
    <location>
        <position position="516"/>
    </location>
</feature>
<evidence type="ECO:0000313" key="10">
    <source>
        <dbReference type="Proteomes" id="UP001345827"/>
    </source>
</evidence>
<dbReference type="GO" id="GO:0005509">
    <property type="term" value="F:calcium ion binding"/>
    <property type="evidence" value="ECO:0007669"/>
    <property type="project" value="InterPro"/>
</dbReference>
<dbReference type="SUPFAM" id="SSF48225">
    <property type="entry name" value="Seven-hairpin glycosidases"/>
    <property type="match status" value="1"/>
</dbReference>
<evidence type="ECO:0000256" key="3">
    <source>
        <dbReference type="ARBA" id="ARBA00022824"/>
    </source>
</evidence>
<dbReference type="GO" id="GO:0005975">
    <property type="term" value="P:carbohydrate metabolic process"/>
    <property type="evidence" value="ECO:0007669"/>
    <property type="project" value="InterPro"/>
</dbReference>
<keyword evidence="6" id="KW-0479">Metal-binding</keyword>
<evidence type="ECO:0000256" key="6">
    <source>
        <dbReference type="PIRSR" id="PIRSR601382-2"/>
    </source>
</evidence>
<organism evidence="9 10">
    <name type="scientific">Vermiconidia calcicola</name>
    <dbReference type="NCBI Taxonomy" id="1690605"/>
    <lineage>
        <taxon>Eukaryota</taxon>
        <taxon>Fungi</taxon>
        <taxon>Dikarya</taxon>
        <taxon>Ascomycota</taxon>
        <taxon>Pezizomycotina</taxon>
        <taxon>Dothideomycetes</taxon>
        <taxon>Dothideomycetidae</taxon>
        <taxon>Mycosphaerellales</taxon>
        <taxon>Extremaceae</taxon>
        <taxon>Vermiconidia</taxon>
    </lineage>
</organism>
<evidence type="ECO:0000256" key="7">
    <source>
        <dbReference type="RuleBase" id="RU361193"/>
    </source>
</evidence>
<keyword evidence="3" id="KW-0256">Endoplasmic reticulum</keyword>
<keyword evidence="7" id="KW-0326">Glycosidase</keyword>
<comment type="subcellular location">
    <subcellularLocation>
        <location evidence="1">Endoplasmic reticulum</location>
    </subcellularLocation>
</comment>
<dbReference type="GO" id="GO:0036503">
    <property type="term" value="P:ERAD pathway"/>
    <property type="evidence" value="ECO:0007669"/>
    <property type="project" value="UniProtKB-ARBA"/>
</dbReference>
<dbReference type="PANTHER" id="PTHR45679:SF5">
    <property type="entry name" value="ER DEGRADATION-ENHANCING ALPHA-MANNOSIDASE-LIKE PROTEIN 1"/>
    <property type="match status" value="1"/>
</dbReference>
<dbReference type="GO" id="GO:0016020">
    <property type="term" value="C:membrane"/>
    <property type="evidence" value="ECO:0007669"/>
    <property type="project" value="InterPro"/>
</dbReference>
<evidence type="ECO:0000256" key="5">
    <source>
        <dbReference type="PIRSR" id="PIRSR601382-1"/>
    </source>
</evidence>
<gene>
    <name evidence="9" type="ORF">LTR25_002650</name>
</gene>
<dbReference type="PANTHER" id="PTHR45679">
    <property type="entry name" value="ER DEGRADATION-ENHANCING ALPHA-MANNOSIDASE-LIKE PROTEIN 2"/>
    <property type="match status" value="1"/>
</dbReference>
<dbReference type="InterPro" id="IPR001382">
    <property type="entry name" value="Glyco_hydro_47"/>
</dbReference>
<dbReference type="Gene3D" id="1.50.10.10">
    <property type="match status" value="1"/>
</dbReference>
<evidence type="ECO:0000256" key="4">
    <source>
        <dbReference type="ARBA" id="ARBA00023180"/>
    </source>
</evidence>
<dbReference type="EC" id="3.2.1.-" evidence="7"/>
<comment type="similarity">
    <text evidence="2 7">Belongs to the glycosyl hydrolase 47 family.</text>
</comment>
<dbReference type="GO" id="GO:1904380">
    <property type="term" value="P:endoplasmic reticulum mannose trimming"/>
    <property type="evidence" value="ECO:0007669"/>
    <property type="project" value="InterPro"/>
</dbReference>
<keyword evidence="6" id="KW-0106">Calcium</keyword>
<evidence type="ECO:0000256" key="1">
    <source>
        <dbReference type="ARBA" id="ARBA00004240"/>
    </source>
</evidence>
<comment type="caution">
    <text evidence="9">The sequence shown here is derived from an EMBL/GenBank/DDBJ whole genome shotgun (WGS) entry which is preliminary data.</text>
</comment>
<proteinExistence type="inferred from homology"/>
<feature type="active site" description="Proton donor" evidence="5">
    <location>
        <position position="177"/>
    </location>
</feature>
<dbReference type="AlphaFoldDB" id="A0AAV9QDF9"/>
<dbReference type="GO" id="GO:0004571">
    <property type="term" value="F:mannosyl-oligosaccharide 1,2-alpha-mannosidase activity"/>
    <property type="evidence" value="ECO:0007669"/>
    <property type="project" value="InterPro"/>
</dbReference>
<keyword evidence="7" id="KW-0378">Hydrolase</keyword>
<evidence type="ECO:0000256" key="8">
    <source>
        <dbReference type="SAM" id="MobiDB-lite"/>
    </source>
</evidence>
<comment type="cofactor">
    <cofactor evidence="6">
        <name>Ca(2+)</name>
        <dbReference type="ChEBI" id="CHEBI:29108"/>
    </cofactor>
</comment>
<dbReference type="InterPro" id="IPR044674">
    <property type="entry name" value="EDEM1/2/3"/>
</dbReference>
<name>A0AAV9QDF9_9PEZI</name>
<feature type="active site" description="Proton donor" evidence="5">
    <location>
        <position position="495"/>
    </location>
</feature>
<feature type="active site" evidence="5">
    <location>
        <position position="368"/>
    </location>
</feature>
<keyword evidence="10" id="KW-1185">Reference proteome</keyword>
<dbReference type="Proteomes" id="UP001345827">
    <property type="component" value="Unassembled WGS sequence"/>
</dbReference>
<evidence type="ECO:0000256" key="2">
    <source>
        <dbReference type="ARBA" id="ARBA00007658"/>
    </source>
</evidence>
<dbReference type="PRINTS" id="PR00747">
    <property type="entry name" value="GLYHDRLASE47"/>
</dbReference>
<dbReference type="Pfam" id="PF01532">
    <property type="entry name" value="Glyco_hydro_47"/>
    <property type="match status" value="1"/>
</dbReference>
<dbReference type="EMBL" id="JAXLQG010000004">
    <property type="protein sequence ID" value="KAK5540873.1"/>
    <property type="molecule type" value="Genomic_DNA"/>
</dbReference>
<reference evidence="9 10" key="1">
    <citation type="submission" date="2023-06" db="EMBL/GenBank/DDBJ databases">
        <title>Black Yeasts Isolated from many extreme environments.</title>
        <authorList>
            <person name="Coleine C."/>
            <person name="Stajich J.E."/>
            <person name="Selbmann L."/>
        </authorList>
    </citation>
    <scope>NUCLEOTIDE SEQUENCE [LARGE SCALE GENOMIC DNA]</scope>
    <source>
        <strain evidence="9 10">CCFEE 5887</strain>
    </source>
</reference>
<accession>A0AAV9QDF9</accession>
<sequence length="1092" mass="120239">MRMSLRDVKLPDVSLPALSFSGRIAQWLRGVGLLLLVFSLNSIVSVEAQTSGQITALKKEVEDLFYHGYENYMAHAFPEDELRPISCRPLTRDRENPAHIEVNDPLGNYSLTLIDSLSTLAILASSPTSAKHNKALTLFQNGVRDLVNQYGDGTDGDSGQGLRARGFDLDSKVQVFETAIRGLGGLLSAHLFAVGELPIRGYSPSKEEIAFAKSWHKRQAAGYSRGIHWSNGFEYNGQLLRLALDLGNRLIPAFWSSTSIPYPRVNLRSGIPFYTNSPLNVGTEDGQCDARPGTPEITETCSAGAGSLVLEFTVLSRLTGDSRFEELAKRAFWAIWQRRSTLDLVGSGIDAETGNWIGTWTGIGAGIDSFFEYAFKSHVLLSREAHPRYEDSTHAEDPRVLFESLPLEEDTSQAFLTAWDAAHAAIKRHLYRGPNFQHPHYIQADLITGAARGFWIDALSAFYPGLLALAGHVEEAVETHLLQTALWTRFSALPERWNLVTGGIEGGLGWWVGRPEFIESTYYLYRATEDPWYFHVGEMVLRDIKRRCWTKCGWASIQNVLTGEQTDRMESFFLGETAKYLFLLFDPSHPLNHLDEPFVFTTEGHPLLIPRSVDDGHHQGKLWNPVPREAHVCPVKPQPLPFSISNVAARGDVYHAANLARLHLMPTRDNIESVLGEYAADHPSITLSDISSPSNYTYYPWTLPPELVSVNATSSLIPTRPTLDISFPAVSHSGQPAPPLQRVKEGILISAIGGLRLGMVQDVPILLDDGIFDAFRIQTINNIPLGKDEKVFLAHETGKDSLILTDPNFTRIRDPIMLDVVIDLTGPVEPETSQTNSTEGTFVIDMPELETSSDSAMKAAWNALVSQFSSLLKDHPHTSWPFTTPLSLQSSLPQHAPGSAPNSMPRYHLTAVTPTGPGAAPLPDWTEVMTPTSAGAHVPPLLWKSIYATDELCDHKLSLHVVKTHQILVIKRGGCSFSRKLSNIPAFSPSSQSLQLVILVSYGTDQISDDSGDQASAGAGAGDDEENLVRPYLDEAQKTPAGLPRHNAIPMVMVAGGKRVYDTLATKTVGVGIKRRYHVETKGVRIANLIIL</sequence>